<evidence type="ECO:0000313" key="2">
    <source>
        <dbReference type="Proteomes" id="UP000198717"/>
    </source>
</evidence>
<sequence length="410" mass="45453">MTVVGTPRCPVLSGRGEPVQEDDVVNGRALKQKPVSRWWWMAALGVVVSGCRTTGSAAREEPQAKSPRQELHFDAVTVTADLELDKLNDEELFAGGTSAFAANDFQQAARYFGRLVDFFPDSRHRRAALYNAGLAHQRLKEWEEAGHRFSELSDPARGQGDALDAAFRVAEVDYHLERYEQASKLLGIIAAREDLPLNRRLEAQVQQGICQLESGSPETAEVTLRKALSTYDALEDKGEVDDYFPAQAHFFIGELYRLHYEGVKLDPAKGADKLAQDLNYKAELLLSAQGHYLRSIRVGNGYWATAAGTQIGSLYENLYEHMVNSPAPAELDASEAEIYRQELRKKIRVLLTKSINIYERTLETAERIGSQSTFVDRTRESLAKVKALLLADAEGEPASAAPSSMGEPHT</sequence>
<dbReference type="Proteomes" id="UP000198717">
    <property type="component" value="Unassembled WGS sequence"/>
</dbReference>
<dbReference type="InterPro" id="IPR011990">
    <property type="entry name" value="TPR-like_helical_dom_sf"/>
</dbReference>
<proteinExistence type="predicted"/>
<comment type="caution">
    <text evidence="1">The sequence shown here is derived from an EMBL/GenBank/DDBJ whole genome shotgun (WGS) entry which is preliminary data.</text>
</comment>
<gene>
    <name evidence="1" type="ORF">SAMN04488504_104466</name>
</gene>
<name>A0ABY0MUY7_9BACT</name>
<dbReference type="Gene3D" id="1.25.40.10">
    <property type="entry name" value="Tetratricopeptide repeat domain"/>
    <property type="match status" value="1"/>
</dbReference>
<organism evidence="1 2">
    <name type="scientific">Myxococcus virescens</name>
    <dbReference type="NCBI Taxonomy" id="83456"/>
    <lineage>
        <taxon>Bacteria</taxon>
        <taxon>Pseudomonadati</taxon>
        <taxon>Myxococcota</taxon>
        <taxon>Myxococcia</taxon>
        <taxon>Myxococcales</taxon>
        <taxon>Cystobacterineae</taxon>
        <taxon>Myxococcaceae</taxon>
        <taxon>Myxococcus</taxon>
    </lineage>
</organism>
<keyword evidence="2" id="KW-1185">Reference proteome</keyword>
<evidence type="ECO:0000313" key="1">
    <source>
        <dbReference type="EMBL" id="SDE15215.1"/>
    </source>
</evidence>
<dbReference type="EMBL" id="FNAJ01000004">
    <property type="protein sequence ID" value="SDE15215.1"/>
    <property type="molecule type" value="Genomic_DNA"/>
</dbReference>
<protein>
    <submittedName>
        <fullName evidence="1">Tetratricopeptide repeat-containing protein</fullName>
    </submittedName>
</protein>
<accession>A0ABY0MUY7</accession>
<reference evidence="1 2" key="1">
    <citation type="submission" date="2016-10" db="EMBL/GenBank/DDBJ databases">
        <authorList>
            <person name="Varghese N."/>
            <person name="Submissions S."/>
        </authorList>
    </citation>
    <scope>NUCLEOTIDE SEQUENCE [LARGE SCALE GENOMIC DNA]</scope>
    <source>
        <strain evidence="1 2">DSM 2260</strain>
    </source>
</reference>
<dbReference type="SUPFAM" id="SSF48452">
    <property type="entry name" value="TPR-like"/>
    <property type="match status" value="1"/>
</dbReference>
<dbReference type="InterPro" id="IPR019734">
    <property type="entry name" value="TPR_rpt"/>
</dbReference>
<dbReference type="Pfam" id="PF13174">
    <property type="entry name" value="TPR_6"/>
    <property type="match status" value="1"/>
</dbReference>